<gene>
    <name evidence="7" type="ORF">OBBRIDRAFT_791141</name>
</gene>
<dbReference type="PROSITE" id="PS00824">
    <property type="entry name" value="EF1BD_1"/>
    <property type="match status" value="1"/>
</dbReference>
<dbReference type="EMBL" id="KV722367">
    <property type="protein sequence ID" value="OCH92539.1"/>
    <property type="molecule type" value="Genomic_DNA"/>
</dbReference>
<dbReference type="AlphaFoldDB" id="A0A8E2B0L0"/>
<dbReference type="InterPro" id="IPR018940">
    <property type="entry name" value="EF-1_beta_acid_region_euk"/>
</dbReference>
<dbReference type="SMART" id="SM01182">
    <property type="entry name" value="EF-1_beta_acid"/>
    <property type="match status" value="1"/>
</dbReference>
<protein>
    <recommendedName>
        <fullName evidence="9">Elongation factor 1-beta</fullName>
    </recommendedName>
</protein>
<dbReference type="SUPFAM" id="SSF54984">
    <property type="entry name" value="eEF-1beta-like"/>
    <property type="match status" value="1"/>
</dbReference>
<evidence type="ECO:0000256" key="2">
    <source>
        <dbReference type="ARBA" id="ARBA00022768"/>
    </source>
</evidence>
<organism evidence="7 8">
    <name type="scientific">Obba rivulosa</name>
    <dbReference type="NCBI Taxonomy" id="1052685"/>
    <lineage>
        <taxon>Eukaryota</taxon>
        <taxon>Fungi</taxon>
        <taxon>Dikarya</taxon>
        <taxon>Basidiomycota</taxon>
        <taxon>Agaricomycotina</taxon>
        <taxon>Agaricomycetes</taxon>
        <taxon>Polyporales</taxon>
        <taxon>Gelatoporiaceae</taxon>
        <taxon>Obba</taxon>
    </lineage>
</organism>
<name>A0A8E2B0L0_9APHY</name>
<evidence type="ECO:0000313" key="7">
    <source>
        <dbReference type="EMBL" id="OCH92539.1"/>
    </source>
</evidence>
<dbReference type="SUPFAM" id="SSF47616">
    <property type="entry name" value="GST C-terminal domain-like"/>
    <property type="match status" value="1"/>
</dbReference>
<dbReference type="GO" id="GO:0005829">
    <property type="term" value="C:cytosol"/>
    <property type="evidence" value="ECO:0007669"/>
    <property type="project" value="TreeGrafter"/>
</dbReference>
<dbReference type="Gene3D" id="3.30.70.60">
    <property type="match status" value="1"/>
</dbReference>
<proteinExistence type="inferred from homology"/>
<dbReference type="SMART" id="SM00888">
    <property type="entry name" value="EF1_GNE"/>
    <property type="match status" value="1"/>
</dbReference>
<evidence type="ECO:0000256" key="3">
    <source>
        <dbReference type="ARBA" id="ARBA00022917"/>
    </source>
</evidence>
<dbReference type="InterPro" id="IPR049720">
    <property type="entry name" value="EF1B_bsu/dsu"/>
</dbReference>
<dbReference type="GO" id="GO:0003746">
    <property type="term" value="F:translation elongation factor activity"/>
    <property type="evidence" value="ECO:0007669"/>
    <property type="project" value="UniProtKB-KW"/>
</dbReference>
<dbReference type="FunFam" id="3.30.70.60:FF:000001">
    <property type="entry name" value="Elongation factor 1-beta 1 like"/>
    <property type="match status" value="1"/>
</dbReference>
<reference evidence="7 8" key="1">
    <citation type="submission" date="2016-07" db="EMBL/GenBank/DDBJ databases">
        <title>Draft genome of the white-rot fungus Obba rivulosa 3A-2.</title>
        <authorList>
            <consortium name="DOE Joint Genome Institute"/>
            <person name="Miettinen O."/>
            <person name="Riley R."/>
            <person name="Acob R."/>
            <person name="Barry K."/>
            <person name="Cullen D."/>
            <person name="De Vries R."/>
            <person name="Hainaut M."/>
            <person name="Hatakka A."/>
            <person name="Henrissat B."/>
            <person name="Hilden K."/>
            <person name="Kuo R."/>
            <person name="Labutti K."/>
            <person name="Lipzen A."/>
            <person name="Makela M.R."/>
            <person name="Sandor L."/>
            <person name="Spatafora J.W."/>
            <person name="Grigoriev I.V."/>
            <person name="Hibbett D.S."/>
        </authorList>
    </citation>
    <scope>NUCLEOTIDE SEQUENCE [LARGE SCALE GENOMIC DNA]</scope>
    <source>
        <strain evidence="7 8">3A-2</strain>
    </source>
</reference>
<feature type="domain" description="Elongation factor 1 beta central acidic region eukaryote" evidence="6">
    <location>
        <begin position="94"/>
        <end position="120"/>
    </location>
</feature>
<dbReference type="Pfam" id="PF00736">
    <property type="entry name" value="EF1_GNE"/>
    <property type="match status" value="1"/>
</dbReference>
<dbReference type="Gene3D" id="1.20.1050.130">
    <property type="match status" value="1"/>
</dbReference>
<sequence length="215" mass="23380">MSLNLSQLEAHLASRSYVEGYTPSQADVHVFKAITSAPDAAAFPHVARWYKHIASYASEHDSLPGSSTAGAAFFAAAAAPAEKAEEGDDDEVDLFGSDEEDDAEAERIKAERVAAYNAKKANKPKTIAKSVVTLEVKPWDDETDMAKLEESVRSIEMDGLVWGASKLVPVGYGVRKLQITLVVEDELVSLDDLQEKIAEFEDYVQSSDIAAMQKL</sequence>
<keyword evidence="3 4" id="KW-0648">Protein biosynthesis</keyword>
<feature type="domain" description="Translation elongation factor EF1B beta/delta subunit guanine nucleotide exchange" evidence="5">
    <location>
        <begin position="129"/>
        <end position="215"/>
    </location>
</feature>
<keyword evidence="2 4" id="KW-0251">Elongation factor</keyword>
<evidence type="ECO:0000259" key="6">
    <source>
        <dbReference type="SMART" id="SM01182"/>
    </source>
</evidence>
<evidence type="ECO:0000313" key="8">
    <source>
        <dbReference type="Proteomes" id="UP000250043"/>
    </source>
</evidence>
<keyword evidence="8" id="KW-1185">Reference proteome</keyword>
<evidence type="ECO:0000256" key="4">
    <source>
        <dbReference type="RuleBase" id="RU003791"/>
    </source>
</evidence>
<dbReference type="InterPro" id="IPR036282">
    <property type="entry name" value="Glutathione-S-Trfase_C_sf"/>
</dbReference>
<dbReference type="CDD" id="cd00292">
    <property type="entry name" value="EF1B"/>
    <property type="match status" value="1"/>
</dbReference>
<dbReference type="PANTHER" id="PTHR11595">
    <property type="entry name" value="EF-HAND AND COILED-COIL DOMAIN-CONTAINING FAMILY MEMBER"/>
    <property type="match status" value="1"/>
</dbReference>
<dbReference type="Pfam" id="PF10587">
    <property type="entry name" value="EF-1_beta_acid"/>
    <property type="match status" value="1"/>
</dbReference>
<dbReference type="OrthoDB" id="331763at2759"/>
<dbReference type="InterPro" id="IPR014038">
    <property type="entry name" value="EF1B_bsu/dsu_GNE"/>
</dbReference>
<dbReference type="PROSITE" id="PS00825">
    <property type="entry name" value="EF1BD_2"/>
    <property type="match status" value="1"/>
</dbReference>
<comment type="similarity">
    <text evidence="1 4">Belongs to the EF-1-beta/EF-1-delta family.</text>
</comment>
<dbReference type="InterPro" id="IPR001326">
    <property type="entry name" value="Transl_elong_EF1B_B/D_CS"/>
</dbReference>
<dbReference type="InterPro" id="IPR014717">
    <property type="entry name" value="Transl_elong_EF1B/ribsomal_bS6"/>
</dbReference>
<dbReference type="PANTHER" id="PTHR11595:SF21">
    <property type="entry name" value="ELONGATION FACTOR 1-BETA"/>
    <property type="match status" value="1"/>
</dbReference>
<dbReference type="Proteomes" id="UP000250043">
    <property type="component" value="Unassembled WGS sequence"/>
</dbReference>
<accession>A0A8E2B0L0</accession>
<evidence type="ECO:0000259" key="5">
    <source>
        <dbReference type="SMART" id="SM00888"/>
    </source>
</evidence>
<dbReference type="GO" id="GO:0005085">
    <property type="term" value="F:guanyl-nucleotide exchange factor activity"/>
    <property type="evidence" value="ECO:0007669"/>
    <property type="project" value="TreeGrafter"/>
</dbReference>
<dbReference type="GO" id="GO:0005853">
    <property type="term" value="C:eukaryotic translation elongation factor 1 complex"/>
    <property type="evidence" value="ECO:0007669"/>
    <property type="project" value="InterPro"/>
</dbReference>
<evidence type="ECO:0000256" key="1">
    <source>
        <dbReference type="ARBA" id="ARBA00007411"/>
    </source>
</evidence>
<evidence type="ECO:0008006" key="9">
    <source>
        <dbReference type="Google" id="ProtNLM"/>
    </source>
</evidence>
<dbReference type="InterPro" id="IPR036219">
    <property type="entry name" value="eEF-1beta-like_sf"/>
</dbReference>